<dbReference type="GO" id="GO:0046872">
    <property type="term" value="F:metal ion binding"/>
    <property type="evidence" value="ECO:0007669"/>
    <property type="project" value="UniProtKB-KW"/>
</dbReference>
<accession>A0A7S8E507</accession>
<dbReference type="AlphaFoldDB" id="A0A7S8E507"/>
<dbReference type="KEGG" id="pmet:G4Y79_12195"/>
<dbReference type="EMBL" id="CP062983">
    <property type="protein sequence ID" value="QPC80482.1"/>
    <property type="molecule type" value="Genomic_DNA"/>
</dbReference>
<dbReference type="GO" id="GO:0008233">
    <property type="term" value="F:peptidase activity"/>
    <property type="evidence" value="ECO:0007669"/>
    <property type="project" value="UniProtKB-KW"/>
</dbReference>
<dbReference type="SUPFAM" id="SSF53187">
    <property type="entry name" value="Zn-dependent exopeptidases"/>
    <property type="match status" value="1"/>
</dbReference>
<dbReference type="Proteomes" id="UP000594468">
    <property type="component" value="Chromosome"/>
</dbReference>
<evidence type="ECO:0000313" key="6">
    <source>
        <dbReference type="Proteomes" id="UP000594468"/>
    </source>
</evidence>
<keyword evidence="2" id="KW-0479">Metal-binding</keyword>
<dbReference type="NCBIfam" id="NF006579">
    <property type="entry name" value="PRK09104.1"/>
    <property type="match status" value="1"/>
</dbReference>
<gene>
    <name evidence="5" type="ORF">G4Y79_12195</name>
</gene>
<feature type="domain" description="Peptidase M20 dimerisation" evidence="4">
    <location>
        <begin position="193"/>
        <end position="353"/>
    </location>
</feature>
<dbReference type="InterPro" id="IPR011650">
    <property type="entry name" value="Peptidase_M20_dimer"/>
</dbReference>
<dbReference type="InterPro" id="IPR002933">
    <property type="entry name" value="Peptidase_M20"/>
</dbReference>
<dbReference type="InterPro" id="IPR051458">
    <property type="entry name" value="Cyt/Met_Dipeptidase"/>
</dbReference>
<keyword evidence="3 5" id="KW-0378">Hydrolase</keyword>
<sequence>MTPIDYINDNFDRIKEDYKELLAIPSISTDPAYAHDVLRAANWLAAKMREIGLMPELIAMPEGRHPVVMGTWDGAGPDAKTVLIYCHYDVQPASIEDGWHTEPFTPTEVGDRIYARGATDSKIHVMANLSAVEALLANGGCPVNIKLVFEGEEESGGETISALVDQHPERMRADICVISDGSILAPEQPSIIYGLRGIVTMELHIDGPQADLHSGHWGGAVHNPAQALAEIIAKLHNDDGSVAVPGFYDDVRALDDSEREAMRANTDWLAEEYGTLVNPPTEWGEPGYSIHERTGARPTLEINGISGGYTGAGFKTVLPSHAMAKISCRLVPDQDPEDIIRKVSGYIAQLTPPTVRSRITDLDYGRPALLLAREGSAIQAAAAAYETAWGKPVIFERAGGSVPIAYDLEKISQDMALLSFSYKGGGAHSINEHALVPMLYKGIITAITFLQAIAE</sequence>
<evidence type="ECO:0000259" key="4">
    <source>
        <dbReference type="Pfam" id="PF07687"/>
    </source>
</evidence>
<organism evidence="5 6">
    <name type="scientific">Phototrophicus methaneseepsis</name>
    <dbReference type="NCBI Taxonomy" id="2710758"/>
    <lineage>
        <taxon>Bacteria</taxon>
        <taxon>Bacillati</taxon>
        <taxon>Chloroflexota</taxon>
        <taxon>Candidatus Thermofontia</taxon>
        <taxon>Phototrophicales</taxon>
        <taxon>Phototrophicaceae</taxon>
        <taxon>Phototrophicus</taxon>
    </lineage>
</organism>
<name>A0A7S8E507_9CHLR</name>
<keyword evidence="6" id="KW-1185">Reference proteome</keyword>
<evidence type="ECO:0000256" key="1">
    <source>
        <dbReference type="ARBA" id="ARBA00022670"/>
    </source>
</evidence>
<dbReference type="GO" id="GO:0006508">
    <property type="term" value="P:proteolysis"/>
    <property type="evidence" value="ECO:0007669"/>
    <property type="project" value="UniProtKB-KW"/>
</dbReference>
<dbReference type="Gene3D" id="3.40.630.10">
    <property type="entry name" value="Zn peptidases"/>
    <property type="match status" value="1"/>
</dbReference>
<keyword evidence="1" id="KW-0645">Protease</keyword>
<reference evidence="5 6" key="1">
    <citation type="submission" date="2020-02" db="EMBL/GenBank/DDBJ databases">
        <authorList>
            <person name="Zheng R.K."/>
            <person name="Sun C.M."/>
        </authorList>
    </citation>
    <scope>NUCLEOTIDE SEQUENCE [LARGE SCALE GENOMIC DNA]</scope>
    <source>
        <strain evidence="6">rifampicinis</strain>
    </source>
</reference>
<dbReference type="NCBIfam" id="NF005914">
    <property type="entry name" value="PRK07907.1"/>
    <property type="match status" value="1"/>
</dbReference>
<dbReference type="RefSeq" id="WP_195168557.1">
    <property type="nucleotide sequence ID" value="NZ_CP062983.1"/>
</dbReference>
<protein>
    <submittedName>
        <fullName evidence="5">M20/M25/M40 family metallo-hydrolase</fullName>
    </submittedName>
</protein>
<dbReference type="Pfam" id="PF01546">
    <property type="entry name" value="Peptidase_M20"/>
    <property type="match status" value="1"/>
</dbReference>
<evidence type="ECO:0000313" key="5">
    <source>
        <dbReference type="EMBL" id="QPC80482.1"/>
    </source>
</evidence>
<evidence type="ECO:0000256" key="2">
    <source>
        <dbReference type="ARBA" id="ARBA00022723"/>
    </source>
</evidence>
<proteinExistence type="predicted"/>
<evidence type="ECO:0000256" key="3">
    <source>
        <dbReference type="ARBA" id="ARBA00022801"/>
    </source>
</evidence>
<dbReference type="Pfam" id="PF07687">
    <property type="entry name" value="M20_dimer"/>
    <property type="match status" value="1"/>
</dbReference>
<dbReference type="Gene3D" id="3.30.70.360">
    <property type="match status" value="1"/>
</dbReference>
<dbReference type="PANTHER" id="PTHR43270:SF12">
    <property type="entry name" value="SUCCINYL-DIAMINOPIMELATE DESUCCINYLASE"/>
    <property type="match status" value="1"/>
</dbReference>
<dbReference type="PANTHER" id="PTHR43270">
    <property type="entry name" value="BETA-ALA-HIS DIPEPTIDASE"/>
    <property type="match status" value="1"/>
</dbReference>